<feature type="chain" id="PRO_5045860646" evidence="2">
    <location>
        <begin position="28"/>
        <end position="188"/>
    </location>
</feature>
<gene>
    <name evidence="3" type="ORF">WCY31_07605</name>
</gene>
<sequence>MYRRAFMKHAALAAAAAALSSPLAATGAEGNEGGRLITVVSARADETGYVDAPDAGDLIRLGSDRLENFRLLAAAIAEHRGATFCGLVAPSDYALLQQAAMPARVSFVSEITHMPTASGTHHTESTLSATTMKKVFDHIDALSTDRYGMAVSAYHTVVGLKAAAVAKRHDFTTGHFAQNAFVSFVFKA</sequence>
<evidence type="ECO:0000256" key="2">
    <source>
        <dbReference type="SAM" id="SignalP"/>
    </source>
</evidence>
<dbReference type="EMBL" id="CP147920">
    <property type="protein sequence ID" value="XAU14120.1"/>
    <property type="molecule type" value="Genomic_DNA"/>
</dbReference>
<dbReference type="Proteomes" id="UP001447842">
    <property type="component" value="Chromosome"/>
</dbReference>
<evidence type="ECO:0000313" key="4">
    <source>
        <dbReference type="Proteomes" id="UP001447842"/>
    </source>
</evidence>
<keyword evidence="4" id="KW-1185">Reference proteome</keyword>
<dbReference type="InterPro" id="IPR019546">
    <property type="entry name" value="TAT_signal_bac_arc"/>
</dbReference>
<organism evidence="3 4">
    <name type="scientific">Sulfurimonas diazotrophicus</name>
    <dbReference type="NCBI Taxonomy" id="3131939"/>
    <lineage>
        <taxon>Bacteria</taxon>
        <taxon>Pseudomonadati</taxon>
        <taxon>Campylobacterota</taxon>
        <taxon>Epsilonproteobacteria</taxon>
        <taxon>Campylobacterales</taxon>
        <taxon>Sulfurimonadaceae</taxon>
        <taxon>Sulfurimonas</taxon>
    </lineage>
</organism>
<evidence type="ECO:0000256" key="1">
    <source>
        <dbReference type="ARBA" id="ARBA00022505"/>
    </source>
</evidence>
<proteinExistence type="predicted"/>
<evidence type="ECO:0000313" key="3">
    <source>
        <dbReference type="EMBL" id="XAU14120.1"/>
    </source>
</evidence>
<keyword evidence="2" id="KW-0732">Signal</keyword>
<protein>
    <submittedName>
        <fullName evidence="3">Twin-arginine translocation signal domain-containing protein</fullName>
    </submittedName>
</protein>
<dbReference type="NCBIfam" id="TIGR01409">
    <property type="entry name" value="TAT_signal_seq"/>
    <property type="match status" value="1"/>
</dbReference>
<name>A0ABZ3H6F7_9BACT</name>
<accession>A0ABZ3H6F7</accession>
<keyword evidence="1" id="KW-0500">Molybdenum</keyword>
<dbReference type="RefSeq" id="WP_345971919.1">
    <property type="nucleotide sequence ID" value="NZ_CP147920.1"/>
</dbReference>
<reference evidence="3 4" key="1">
    <citation type="submission" date="2024-03" db="EMBL/GenBank/DDBJ databases">
        <title>Sulfurimonas sp. HSL3-1.</title>
        <authorList>
            <person name="Wang S."/>
        </authorList>
    </citation>
    <scope>NUCLEOTIDE SEQUENCE [LARGE SCALE GENOMIC DNA]</scope>
    <source>
        <strain evidence="3 4">HSL3-1</strain>
    </source>
</reference>
<feature type="signal peptide" evidence="2">
    <location>
        <begin position="1"/>
        <end position="27"/>
    </location>
</feature>